<protein>
    <recommendedName>
        <fullName evidence="2">Mce/MlaD domain-containing protein</fullName>
    </recommendedName>
</protein>
<dbReference type="Proteomes" id="UP000182264">
    <property type="component" value="Chromosome"/>
</dbReference>
<keyword evidence="1" id="KW-0472">Membrane</keyword>
<keyword evidence="1" id="KW-0812">Transmembrane</keyword>
<evidence type="ECO:0000256" key="1">
    <source>
        <dbReference type="SAM" id="Phobius"/>
    </source>
</evidence>
<dbReference type="PANTHER" id="PTHR36698:SF3">
    <property type="entry name" value="ABC-TYPE TRANSPORT AUXILIARY LIPOPROTEIN COMPONENT DOMAIN-CONTAINING PROTEIN"/>
    <property type="match status" value="1"/>
</dbReference>
<dbReference type="RefSeq" id="WP_072286864.1">
    <property type="nucleotide sequence ID" value="NZ_CP015455.1"/>
</dbReference>
<dbReference type="STRING" id="29542.A6070_02255"/>
<name>A0A1L3GGN0_SYNAC</name>
<dbReference type="Pfam" id="PF02470">
    <property type="entry name" value="MlaD"/>
    <property type="match status" value="1"/>
</dbReference>
<gene>
    <name evidence="3" type="ORF">A7E75_08290</name>
</gene>
<dbReference type="EMBL" id="CP015518">
    <property type="protein sequence ID" value="APG25015.1"/>
    <property type="molecule type" value="Genomic_DNA"/>
</dbReference>
<feature type="domain" description="Mce/MlaD" evidence="2">
    <location>
        <begin position="40"/>
        <end position="97"/>
    </location>
</feature>
<dbReference type="OrthoDB" id="9806984at2"/>
<proteinExistence type="predicted"/>
<keyword evidence="1" id="KW-1133">Transmembrane helix</keyword>
<feature type="transmembrane region" description="Helical" evidence="1">
    <location>
        <begin position="12"/>
        <end position="34"/>
    </location>
</feature>
<keyword evidence="4" id="KW-1185">Reference proteome</keyword>
<evidence type="ECO:0000313" key="3">
    <source>
        <dbReference type="EMBL" id="APG25015.1"/>
    </source>
</evidence>
<dbReference type="PANTHER" id="PTHR36698">
    <property type="entry name" value="BLL5892 PROTEIN"/>
    <property type="match status" value="1"/>
</dbReference>
<evidence type="ECO:0000259" key="2">
    <source>
        <dbReference type="Pfam" id="PF02470"/>
    </source>
</evidence>
<reference evidence="3 4" key="1">
    <citation type="journal article" date="2017" name="Genome Announc.">
        <title>Complete Genome Sequences of Two Acetylene-Fermenting Pelobacter acetylenicus Strains.</title>
        <authorList>
            <person name="Sutton J.M."/>
            <person name="Baesman S.M."/>
            <person name="Fierst J.L."/>
            <person name="Poret-Peterson A.T."/>
            <person name="Oremland R.S."/>
            <person name="Dunlap D.S."/>
            <person name="Akob D.M."/>
        </authorList>
    </citation>
    <scope>NUCLEOTIDE SEQUENCE [LARGE SCALE GENOMIC DNA]</scope>
    <source>
        <strain evidence="3 4">DSM 3247</strain>
    </source>
</reference>
<organism evidence="3 4">
    <name type="scientific">Syntrophotalea acetylenica</name>
    <name type="common">Pelobacter acetylenicus</name>
    <dbReference type="NCBI Taxonomy" id="29542"/>
    <lineage>
        <taxon>Bacteria</taxon>
        <taxon>Pseudomonadati</taxon>
        <taxon>Thermodesulfobacteriota</taxon>
        <taxon>Desulfuromonadia</taxon>
        <taxon>Desulfuromonadales</taxon>
        <taxon>Syntrophotaleaceae</taxon>
        <taxon>Syntrophotalea</taxon>
    </lineage>
</organism>
<accession>A0A1L3GGN0</accession>
<dbReference type="AlphaFoldDB" id="A0A1L3GGN0"/>
<evidence type="ECO:0000313" key="4">
    <source>
        <dbReference type="Proteomes" id="UP000182264"/>
    </source>
</evidence>
<dbReference type="KEGG" id="pace:A6070_02255"/>
<sequence>MSERANYVKIGLFVIGASLIAVVSLIVLGAGNLFQKRILVETYFDESVQGLDIGSAVKLRGVQVGKVEAITLVDSVYDTNKRYVLVRIALASSSLGRTAKVVQRGLQAETDQGLRFRLAFQGVTGMAFLEADYLPSDQLPGLKIDWQPIYPYIPSAPSNITRYTEAIDKILKNLDSLDIAAVSSGIRQAVAALNQAMQEAHISQISDESLALLKELRTTNNRIDTLLAGGQAPLQQFFATLPELSRSLSHSARQLETLTTELPRELAPLGQSLRQISALLTAEQQTIETTLSNFRQTSENLLDMSENARDYPAQTIFGAPPAPVESLK</sequence>
<dbReference type="InterPro" id="IPR003399">
    <property type="entry name" value="Mce/MlaD"/>
</dbReference>